<feature type="domain" description="EB" evidence="1">
    <location>
        <begin position="185"/>
        <end position="226"/>
    </location>
</feature>
<proteinExistence type="predicted"/>
<keyword evidence="3" id="KW-1185">Reference proteome</keyword>
<comment type="caution">
    <text evidence="2">The sequence shown here is derived from an EMBL/GenBank/DDBJ whole genome shotgun (WGS) entry which is preliminary data.</text>
</comment>
<gene>
    <name evidence="2" type="ORF">TPAB3V08_LOCUS901</name>
</gene>
<evidence type="ECO:0000313" key="3">
    <source>
        <dbReference type="Proteomes" id="UP001153148"/>
    </source>
</evidence>
<reference evidence="2" key="1">
    <citation type="submission" date="2021-03" db="EMBL/GenBank/DDBJ databases">
        <authorList>
            <person name="Tran Van P."/>
        </authorList>
    </citation>
    <scope>NUCLEOTIDE SEQUENCE</scope>
</reference>
<dbReference type="Proteomes" id="UP001153148">
    <property type="component" value="Unassembled WGS sequence"/>
</dbReference>
<name>A0ABN7NLS1_TIMPD</name>
<evidence type="ECO:0000259" key="1">
    <source>
        <dbReference type="Pfam" id="PF01683"/>
    </source>
</evidence>
<accession>A0ABN7NLS1</accession>
<dbReference type="EMBL" id="CAJPIN010000741">
    <property type="protein sequence ID" value="CAG2053857.1"/>
    <property type="molecule type" value="Genomic_DNA"/>
</dbReference>
<dbReference type="InterPro" id="IPR006149">
    <property type="entry name" value="EB_dom"/>
</dbReference>
<evidence type="ECO:0000313" key="2">
    <source>
        <dbReference type="EMBL" id="CAG2053857.1"/>
    </source>
</evidence>
<sequence length="238" mass="26197">MTWSSGFNPGLGMYLGSPCELTCNNKLPHVFCDQISRHCECEKKYPVRLGDEKGCAKRVSVIQNCCIDRKKNNNTKPHVKPAAYGAGSLLDLAGSRCSLLRCCVGFRRGSPSSSHAASLRESRERTLALLSTNMDVAIFVPGHVIEGCSLIGSPPELSGNQARNLSRGTTRLSSGRDISDVIFQQPVRLGDQCFYHETCLFTDQHARCRQINHNAICQCEPGYHTVALQKADQENLLL</sequence>
<dbReference type="Pfam" id="PF01683">
    <property type="entry name" value="EB"/>
    <property type="match status" value="1"/>
</dbReference>
<protein>
    <recommendedName>
        <fullName evidence="1">EB domain-containing protein</fullName>
    </recommendedName>
</protein>
<organism evidence="2 3">
    <name type="scientific">Timema podura</name>
    <name type="common">Walking stick</name>
    <dbReference type="NCBI Taxonomy" id="61482"/>
    <lineage>
        <taxon>Eukaryota</taxon>
        <taxon>Metazoa</taxon>
        <taxon>Ecdysozoa</taxon>
        <taxon>Arthropoda</taxon>
        <taxon>Hexapoda</taxon>
        <taxon>Insecta</taxon>
        <taxon>Pterygota</taxon>
        <taxon>Neoptera</taxon>
        <taxon>Polyneoptera</taxon>
        <taxon>Phasmatodea</taxon>
        <taxon>Timematodea</taxon>
        <taxon>Timematoidea</taxon>
        <taxon>Timematidae</taxon>
        <taxon>Timema</taxon>
    </lineage>
</organism>